<dbReference type="HOGENOM" id="CLU_3368406_0_0_1"/>
<gene>
    <name evidence="1" type="ORF">BofuT4_uP140000.1</name>
</gene>
<evidence type="ECO:0000313" key="2">
    <source>
        <dbReference type="Proteomes" id="UP000008177"/>
    </source>
</evidence>
<protein>
    <submittedName>
        <fullName evidence="1">Uncharacterized protein</fullName>
    </submittedName>
</protein>
<name>G2YYP0_BOTF4</name>
<dbReference type="Proteomes" id="UP000008177">
    <property type="component" value="Unplaced contigs"/>
</dbReference>
<dbReference type="InParanoid" id="G2YYP0"/>
<dbReference type="AlphaFoldDB" id="G2YYP0"/>
<dbReference type="EMBL" id="FQ790362">
    <property type="protein sequence ID" value="CCD56738.1"/>
    <property type="molecule type" value="Genomic_DNA"/>
</dbReference>
<reference evidence="2" key="1">
    <citation type="journal article" date="2011" name="PLoS Genet.">
        <title>Genomic analysis of the necrotrophic fungal pathogens Sclerotinia sclerotiorum and Botrytis cinerea.</title>
        <authorList>
            <person name="Amselem J."/>
            <person name="Cuomo C.A."/>
            <person name="van Kan J.A."/>
            <person name="Viaud M."/>
            <person name="Benito E.P."/>
            <person name="Couloux A."/>
            <person name="Coutinho P.M."/>
            <person name="de Vries R.P."/>
            <person name="Dyer P.S."/>
            <person name="Fillinger S."/>
            <person name="Fournier E."/>
            <person name="Gout L."/>
            <person name="Hahn M."/>
            <person name="Kohn L."/>
            <person name="Lapalu N."/>
            <person name="Plummer K.M."/>
            <person name="Pradier J.M."/>
            <person name="Quevillon E."/>
            <person name="Sharon A."/>
            <person name="Simon A."/>
            <person name="ten Have A."/>
            <person name="Tudzynski B."/>
            <person name="Tudzynski P."/>
            <person name="Wincker P."/>
            <person name="Andrew M."/>
            <person name="Anthouard V."/>
            <person name="Beever R.E."/>
            <person name="Beffa R."/>
            <person name="Benoit I."/>
            <person name="Bouzid O."/>
            <person name="Brault B."/>
            <person name="Chen Z."/>
            <person name="Choquer M."/>
            <person name="Collemare J."/>
            <person name="Cotton P."/>
            <person name="Danchin E.G."/>
            <person name="Da Silva C."/>
            <person name="Gautier A."/>
            <person name="Giraud C."/>
            <person name="Giraud T."/>
            <person name="Gonzalez C."/>
            <person name="Grossetete S."/>
            <person name="Guldener U."/>
            <person name="Henrissat B."/>
            <person name="Howlett B.J."/>
            <person name="Kodira C."/>
            <person name="Kretschmer M."/>
            <person name="Lappartient A."/>
            <person name="Leroch M."/>
            <person name="Levis C."/>
            <person name="Mauceli E."/>
            <person name="Neuveglise C."/>
            <person name="Oeser B."/>
            <person name="Pearson M."/>
            <person name="Poulain J."/>
            <person name="Poussereau N."/>
            <person name="Quesneville H."/>
            <person name="Rascle C."/>
            <person name="Schumacher J."/>
            <person name="Segurens B."/>
            <person name="Sexton A."/>
            <person name="Silva E."/>
            <person name="Sirven C."/>
            <person name="Soanes D.M."/>
            <person name="Talbot N.J."/>
            <person name="Templeton M."/>
            <person name="Yandava C."/>
            <person name="Yarden O."/>
            <person name="Zeng Q."/>
            <person name="Rollins J.A."/>
            <person name="Lebrun M.H."/>
            <person name="Dickman M."/>
        </authorList>
    </citation>
    <scope>NUCLEOTIDE SEQUENCE [LARGE SCALE GENOMIC DNA]</scope>
    <source>
        <strain evidence="2">T4</strain>
    </source>
</reference>
<accession>G2YYP0</accession>
<evidence type="ECO:0000313" key="1">
    <source>
        <dbReference type="EMBL" id="CCD56738.1"/>
    </source>
</evidence>
<sequence length="35" mass="4025">MMSVGGVWLMKLSIYIRHDYLGIVNYNHLSNSAIQ</sequence>
<proteinExistence type="predicted"/>
<organism evidence="1 2">
    <name type="scientific">Botryotinia fuckeliana (strain T4)</name>
    <name type="common">Noble rot fungus</name>
    <name type="synonym">Botrytis cinerea</name>
    <dbReference type="NCBI Taxonomy" id="999810"/>
    <lineage>
        <taxon>Eukaryota</taxon>
        <taxon>Fungi</taxon>
        <taxon>Dikarya</taxon>
        <taxon>Ascomycota</taxon>
        <taxon>Pezizomycotina</taxon>
        <taxon>Leotiomycetes</taxon>
        <taxon>Helotiales</taxon>
        <taxon>Sclerotiniaceae</taxon>
        <taxon>Botrytis</taxon>
    </lineage>
</organism>